<sequence>KNKTKQINKNINNNNNKLFRTPVQNKNTKTTPLRNCTKKSCQPSPPHPLAATTRECVNLTSTTETTTTTTT</sequence>
<evidence type="ECO:0000256" key="1">
    <source>
        <dbReference type="SAM" id="MobiDB-lite"/>
    </source>
</evidence>
<dbReference type="EMBL" id="APCN01009238">
    <property type="status" value="NOT_ANNOTATED_CDS"/>
    <property type="molecule type" value="Genomic_DNA"/>
</dbReference>
<feature type="compositionally biased region" description="Polar residues" evidence="1">
    <location>
        <begin position="22"/>
        <end position="42"/>
    </location>
</feature>
<dbReference type="VEuPathDB" id="VectorBase:AARA015059"/>
<accession>A0A182IHZ1</accession>
<proteinExistence type="predicted"/>
<dbReference type="AlphaFoldDB" id="A0A182IHZ1"/>
<feature type="region of interest" description="Disordered" evidence="1">
    <location>
        <begin position="1"/>
        <end position="49"/>
    </location>
</feature>
<evidence type="ECO:0000313" key="2">
    <source>
        <dbReference type="EnsemblMetazoa" id="AARA015059-PA"/>
    </source>
</evidence>
<feature type="compositionally biased region" description="Low complexity" evidence="1">
    <location>
        <begin position="7"/>
        <end position="17"/>
    </location>
</feature>
<dbReference type="Proteomes" id="UP000075840">
    <property type="component" value="Unassembled WGS sequence"/>
</dbReference>
<protein>
    <submittedName>
        <fullName evidence="2">Uncharacterized protein</fullName>
    </submittedName>
</protein>
<organism evidence="2 3">
    <name type="scientific">Anopheles arabiensis</name>
    <name type="common">Mosquito</name>
    <dbReference type="NCBI Taxonomy" id="7173"/>
    <lineage>
        <taxon>Eukaryota</taxon>
        <taxon>Metazoa</taxon>
        <taxon>Ecdysozoa</taxon>
        <taxon>Arthropoda</taxon>
        <taxon>Hexapoda</taxon>
        <taxon>Insecta</taxon>
        <taxon>Pterygota</taxon>
        <taxon>Neoptera</taxon>
        <taxon>Endopterygota</taxon>
        <taxon>Diptera</taxon>
        <taxon>Nematocera</taxon>
        <taxon>Culicoidea</taxon>
        <taxon>Culicidae</taxon>
        <taxon>Anophelinae</taxon>
        <taxon>Anopheles</taxon>
    </lineage>
</organism>
<keyword evidence="3" id="KW-1185">Reference proteome</keyword>
<evidence type="ECO:0000313" key="3">
    <source>
        <dbReference type="Proteomes" id="UP000075840"/>
    </source>
</evidence>
<name>A0A182IHZ1_ANOAR</name>
<reference evidence="2" key="1">
    <citation type="submission" date="2022-08" db="UniProtKB">
        <authorList>
            <consortium name="EnsemblMetazoa"/>
        </authorList>
    </citation>
    <scope>IDENTIFICATION</scope>
    <source>
        <strain evidence="2">Dongola</strain>
    </source>
</reference>
<dbReference type="EnsemblMetazoa" id="AARA015059-RA">
    <property type="protein sequence ID" value="AARA015059-PA"/>
    <property type="gene ID" value="AARA015059"/>
</dbReference>